<gene>
    <name evidence="4" type="ORF">roselon_02966</name>
</gene>
<evidence type="ECO:0000259" key="3">
    <source>
        <dbReference type="PROSITE" id="PS51186"/>
    </source>
</evidence>
<proteinExistence type="predicted"/>
<feature type="domain" description="N-acetyltransferase" evidence="3">
    <location>
        <begin position="10"/>
        <end position="162"/>
    </location>
</feature>
<dbReference type="InterPro" id="IPR000182">
    <property type="entry name" value="GNAT_dom"/>
</dbReference>
<dbReference type="Gene3D" id="3.40.630.30">
    <property type="match status" value="1"/>
</dbReference>
<evidence type="ECO:0000256" key="1">
    <source>
        <dbReference type="ARBA" id="ARBA00022679"/>
    </source>
</evidence>
<dbReference type="KEGG" id="red:roselon_02966"/>
<evidence type="ECO:0000256" key="2">
    <source>
        <dbReference type="ARBA" id="ARBA00023315"/>
    </source>
</evidence>
<dbReference type="OrthoDB" id="9789603at2"/>
<protein>
    <submittedName>
        <fullName evidence="4">Putative acetyltransferase protein</fullName>
    </submittedName>
</protein>
<dbReference type="CDD" id="cd04301">
    <property type="entry name" value="NAT_SF"/>
    <property type="match status" value="1"/>
</dbReference>
<dbReference type="GO" id="GO:0016747">
    <property type="term" value="F:acyltransferase activity, transferring groups other than amino-acyl groups"/>
    <property type="evidence" value="ECO:0007669"/>
    <property type="project" value="InterPro"/>
</dbReference>
<evidence type="ECO:0000313" key="5">
    <source>
        <dbReference type="Proteomes" id="UP000019593"/>
    </source>
</evidence>
<dbReference type="InterPro" id="IPR050832">
    <property type="entry name" value="Bact_Acetyltransf"/>
</dbReference>
<keyword evidence="2" id="KW-0012">Acyltransferase</keyword>
<accession>W8S8F4</accession>
<keyword evidence="1 4" id="KW-0808">Transferase</keyword>
<dbReference type="SUPFAM" id="SSF55729">
    <property type="entry name" value="Acyl-CoA N-acyltransferases (Nat)"/>
    <property type="match status" value="1"/>
</dbReference>
<reference evidence="4 5" key="1">
    <citation type="submission" date="2013-03" db="EMBL/GenBank/DDBJ databases">
        <authorList>
            <person name="Fiebig A."/>
            <person name="Goeker M."/>
            <person name="Klenk H.-P.P."/>
        </authorList>
    </citation>
    <scope>NUCLEOTIDE SEQUENCE [LARGE SCALE GENOMIC DNA]</scope>
    <source>
        <strain evidence="5">DSM 19469</strain>
    </source>
</reference>
<dbReference type="PROSITE" id="PS51186">
    <property type="entry name" value="GNAT"/>
    <property type="match status" value="1"/>
</dbReference>
<dbReference type="RefSeq" id="WP_025312934.1">
    <property type="nucleotide sequence ID" value="NZ_CP004372.1"/>
</dbReference>
<dbReference type="STRING" id="1294273.roselon_02966"/>
<dbReference type="PANTHER" id="PTHR43877">
    <property type="entry name" value="AMINOALKYLPHOSPHONATE N-ACETYLTRANSFERASE-RELATED-RELATED"/>
    <property type="match status" value="1"/>
</dbReference>
<name>W8S8F4_9RHOB</name>
<dbReference type="PANTHER" id="PTHR43877:SF2">
    <property type="entry name" value="AMINOALKYLPHOSPHONATE N-ACETYLTRANSFERASE-RELATED"/>
    <property type="match status" value="1"/>
</dbReference>
<dbReference type="eggNOG" id="COG0456">
    <property type="taxonomic scope" value="Bacteria"/>
</dbReference>
<dbReference type="InterPro" id="IPR016181">
    <property type="entry name" value="Acyl_CoA_acyltransferase"/>
</dbReference>
<dbReference type="Pfam" id="PF00583">
    <property type="entry name" value="Acetyltransf_1"/>
    <property type="match status" value="1"/>
</dbReference>
<dbReference type="HOGENOM" id="CLU_139687_1_0_5"/>
<dbReference type="EMBL" id="CP004372">
    <property type="protein sequence ID" value="AHM05251.1"/>
    <property type="molecule type" value="Genomic_DNA"/>
</dbReference>
<dbReference type="Proteomes" id="UP000019593">
    <property type="component" value="Chromosome"/>
</dbReference>
<sequence length="162" mass="17463">MTAPGIGHWVETNPSDFDDWDALLQLLGDCFAGMEGRIDPPSSLNHLTAADLARKSETGDLFLMRITGRPVACAFGLATPACYHVGKLAVAAPQRGQGMAREILDAAARAAGSHGLTCLEVQTRVELRENHRLFRRLGFSLVAGTSHAGHSRARSLTFRRAL</sequence>
<evidence type="ECO:0000313" key="4">
    <source>
        <dbReference type="EMBL" id="AHM05251.1"/>
    </source>
</evidence>
<dbReference type="AlphaFoldDB" id="W8S8F4"/>
<organism evidence="4 5">
    <name type="scientific">Roseicyclus elongatus DSM 19469</name>
    <dbReference type="NCBI Taxonomy" id="1294273"/>
    <lineage>
        <taxon>Bacteria</taxon>
        <taxon>Pseudomonadati</taxon>
        <taxon>Pseudomonadota</taxon>
        <taxon>Alphaproteobacteria</taxon>
        <taxon>Rhodobacterales</taxon>
        <taxon>Roseobacteraceae</taxon>
        <taxon>Roseicyclus</taxon>
    </lineage>
</organism>
<keyword evidence="5" id="KW-1185">Reference proteome</keyword>